<proteinExistence type="predicted"/>
<feature type="non-terminal residue" evidence="1">
    <location>
        <position position="1"/>
    </location>
</feature>
<evidence type="ECO:0000313" key="1">
    <source>
        <dbReference type="EMBL" id="SVE16899.1"/>
    </source>
</evidence>
<organism evidence="1">
    <name type="scientific">marine metagenome</name>
    <dbReference type="NCBI Taxonomy" id="408172"/>
    <lineage>
        <taxon>unclassified sequences</taxon>
        <taxon>metagenomes</taxon>
        <taxon>ecological metagenomes</taxon>
    </lineage>
</organism>
<protein>
    <submittedName>
        <fullName evidence="1">Uncharacterized protein</fullName>
    </submittedName>
</protein>
<name>A0A383BAU2_9ZZZZ</name>
<sequence length="24" mass="2551">AAVQLTVGIFLRPVQAADLDGCRH</sequence>
<dbReference type="EMBL" id="UINC01198785">
    <property type="protein sequence ID" value="SVE16899.1"/>
    <property type="molecule type" value="Genomic_DNA"/>
</dbReference>
<gene>
    <name evidence="1" type="ORF">METZ01_LOCUS469753</name>
</gene>
<reference evidence="1" key="1">
    <citation type="submission" date="2018-05" db="EMBL/GenBank/DDBJ databases">
        <authorList>
            <person name="Lanie J.A."/>
            <person name="Ng W.-L."/>
            <person name="Kazmierczak K.M."/>
            <person name="Andrzejewski T.M."/>
            <person name="Davidsen T.M."/>
            <person name="Wayne K.J."/>
            <person name="Tettelin H."/>
            <person name="Glass J.I."/>
            <person name="Rusch D."/>
            <person name="Podicherti R."/>
            <person name="Tsui H.-C.T."/>
            <person name="Winkler M.E."/>
        </authorList>
    </citation>
    <scope>NUCLEOTIDE SEQUENCE</scope>
</reference>
<dbReference type="AlphaFoldDB" id="A0A383BAU2"/>
<accession>A0A383BAU2</accession>